<dbReference type="Pfam" id="PF00563">
    <property type="entry name" value="EAL"/>
    <property type="match status" value="1"/>
</dbReference>
<dbReference type="PROSITE" id="PS50883">
    <property type="entry name" value="EAL"/>
    <property type="match status" value="1"/>
</dbReference>
<feature type="domain" description="GGDEF" evidence="4">
    <location>
        <begin position="883"/>
        <end position="1016"/>
    </location>
</feature>
<dbReference type="Pfam" id="PF07495">
    <property type="entry name" value="Y_Y_Y"/>
    <property type="match status" value="1"/>
</dbReference>
<dbReference type="Gene3D" id="2.60.40.10">
    <property type="entry name" value="Immunoglobulins"/>
    <property type="match status" value="1"/>
</dbReference>
<reference evidence="6" key="1">
    <citation type="submission" date="2016-02" db="EMBL/GenBank/DDBJ databases">
        <authorList>
            <person name="Schultz-Johansen M."/>
            <person name="Glaring M.A."/>
            <person name="Bech P.K."/>
            <person name="Stougaard P."/>
        </authorList>
    </citation>
    <scope>NUCLEOTIDE SEQUENCE [LARGE SCALE GENOMIC DNA]</scope>
    <source>
        <strain evidence="6">S66</strain>
    </source>
</reference>
<keyword evidence="2" id="KW-0812">Transmembrane</keyword>
<evidence type="ECO:0000259" key="3">
    <source>
        <dbReference type="PROSITE" id="PS50883"/>
    </source>
</evidence>
<dbReference type="Gene3D" id="2.130.10.10">
    <property type="entry name" value="YVTN repeat-like/Quinoprotein amine dehydrogenase"/>
    <property type="match status" value="2"/>
</dbReference>
<evidence type="ECO:0000256" key="2">
    <source>
        <dbReference type="SAM" id="Phobius"/>
    </source>
</evidence>
<dbReference type="Gene3D" id="3.20.20.450">
    <property type="entry name" value="EAL domain"/>
    <property type="match status" value="1"/>
</dbReference>
<proteinExistence type="predicted"/>
<evidence type="ECO:0000313" key="5">
    <source>
        <dbReference type="EMBL" id="KXI27274.1"/>
    </source>
</evidence>
<dbReference type="SUPFAM" id="SSF55073">
    <property type="entry name" value="Nucleotide cyclase"/>
    <property type="match status" value="1"/>
</dbReference>
<feature type="domain" description="EAL" evidence="3">
    <location>
        <begin position="1025"/>
        <end position="1285"/>
    </location>
</feature>
<dbReference type="PANTHER" id="PTHR44757">
    <property type="entry name" value="DIGUANYLATE CYCLASE DGCP"/>
    <property type="match status" value="1"/>
</dbReference>
<evidence type="ECO:0000313" key="6">
    <source>
        <dbReference type="Proteomes" id="UP000070299"/>
    </source>
</evidence>
<feature type="coiled-coil region" evidence="1">
    <location>
        <begin position="802"/>
        <end position="829"/>
    </location>
</feature>
<dbReference type="EMBL" id="LSNE01000011">
    <property type="protein sequence ID" value="KXI27274.1"/>
    <property type="molecule type" value="Genomic_DNA"/>
</dbReference>
<dbReference type="SMART" id="SM00267">
    <property type="entry name" value="GGDEF"/>
    <property type="match status" value="1"/>
</dbReference>
<gene>
    <name evidence="5" type="ORF">AX660_21330</name>
</gene>
<evidence type="ECO:0000256" key="1">
    <source>
        <dbReference type="SAM" id="Coils"/>
    </source>
</evidence>
<evidence type="ECO:0000259" key="4">
    <source>
        <dbReference type="PROSITE" id="PS50887"/>
    </source>
</evidence>
<keyword evidence="2" id="KW-0472">Membrane</keyword>
<dbReference type="STRING" id="1799789.AX660_21330"/>
<accession>A0A148KLS1</accession>
<dbReference type="FunFam" id="2.60.40.10:FF:000791">
    <property type="entry name" value="Two-component system sensor histidine kinase/response regulator"/>
    <property type="match status" value="1"/>
</dbReference>
<dbReference type="CDD" id="cd00146">
    <property type="entry name" value="PKD"/>
    <property type="match status" value="1"/>
</dbReference>
<evidence type="ECO:0008006" key="7">
    <source>
        <dbReference type="Google" id="ProtNLM"/>
    </source>
</evidence>
<sequence>MHDLYLQDGLLDDAAYSSVVDKQGFLWIGSDNGLRRYDGYKLKTFTHNPDDPSSLGSSLARKLLITQDDVLWVAGKHLSRYHPSNESFTVFKISDAKTIHALYQDVEGLIWLGGDGFGLRSFNPKTGEVVHHLFDGEDETGDRKVIETIAQASDPDYFWIGSGEGLFKINRLSLDYEKYELPGDMEAGGSSIRDLLVDDEGTLWIATHEGIMAMEPTSKTVRHYRAGDVGLGQLSSDSFWSIFQDSKGQLWFGTDKTGLHRYNPSGDNFIHYPASNSDKRALPAVSIFDIYEDRQGTLWLAFNNFGMRRISPSTEKFSVLQHKSANPNSLALNNVMDLHEDEDGSIYIATDGEGLDRYDPITKQFSHFTYDANDPTSLSSNSVLALADDNKGKLWIGTWNGGISIFDKHRQTFSHIKRDPSAPQNKRLDNNNIFRIEPMSDGRLLISVWGSGMQIYDPETAMFESYFPNSLGRDSGALNSMINDFAADGKGNYWVAGNGGLQLFDPLTKQFTSYSSSSLFDIIFDIYPEPSGALWIAATQGFFYFEPDSGKLTSYSVEQGMSDKLAVSIEKDNDGNIWLATRSGLNRFDPVSQTFEIFDTGDGLAGMQFNRYSHLSTKNGEMYFGGIAGISRFNPNHLPRNSYIPNIVFTGLDLFQQPVISGENAIIKQPINEVRKVVLDYAQRDITFEFAALNFISPNKNKYRYKLEALEKNWTEVDSTRRRVRYTNLDPGQYTFMVVASNNDNVWNLDPATIKLTVLRPWWMTWWARSLFVLTALLLLTIFLRWLSHSNERKRALLSKMVVEKTRELEEANSTVLQLNAELESRVEKRTAELFVEVAERREAEAKLFHMAFHDALTGLPNRSWLIQHLDELIEKNRQHKSAKFALMFLDGDKFKQINDSLGHIVGDMVLVAAARRLEYLLPREHHAVRLGGDEFTVIIEGKVNSKNVKILGQSIVNAFETPLEVDGIKVPFRLSIGMVICDSQYNKPEQILRDADIAMYTAKDMGRGVCQLFDNKMRDQTIESIKLDTDIALAINKEQMFVMYQPIIDMPSKKLIGFEALLRWEHPEKGFISPEKFIPMAEESGQIIEIGRWVLEQACKQLRLWQDDPDISTELIMSVNISTKQLRGIELIEQIREILLTTGGTGNVLKLEITESALMENADTVRQTLDALNLLGIEFAIDDFGTGYSSLAYLEQLPVQFLKIDRMFVHALTATHSENGNASEIVRAMVSLAHNLSLKVVAEGIETRKQYQMLSEMGSDLGQGFLFAKPLTAESAKAFALGKTNNVVEDEFFSKRKVRK</sequence>
<dbReference type="CDD" id="cd01948">
    <property type="entry name" value="EAL"/>
    <property type="match status" value="1"/>
</dbReference>
<dbReference type="CDD" id="cd01949">
    <property type="entry name" value="GGDEF"/>
    <property type="match status" value="1"/>
</dbReference>
<dbReference type="InterPro" id="IPR011110">
    <property type="entry name" value="Reg_prop"/>
</dbReference>
<dbReference type="Pfam" id="PF00990">
    <property type="entry name" value="GGDEF"/>
    <property type="match status" value="1"/>
</dbReference>
<protein>
    <recommendedName>
        <fullName evidence="7">Diguanylate phosphodiesterase</fullName>
    </recommendedName>
</protein>
<dbReference type="Gene3D" id="3.30.70.270">
    <property type="match status" value="1"/>
</dbReference>
<dbReference type="InterPro" id="IPR043128">
    <property type="entry name" value="Rev_trsase/Diguanyl_cyclase"/>
</dbReference>
<dbReference type="InterPro" id="IPR015943">
    <property type="entry name" value="WD40/YVTN_repeat-like_dom_sf"/>
</dbReference>
<dbReference type="InterPro" id="IPR011123">
    <property type="entry name" value="Y_Y_Y"/>
</dbReference>
<dbReference type="PANTHER" id="PTHR44757:SF2">
    <property type="entry name" value="BIOFILM ARCHITECTURE MAINTENANCE PROTEIN MBAA"/>
    <property type="match status" value="1"/>
</dbReference>
<dbReference type="NCBIfam" id="TIGR00254">
    <property type="entry name" value="GGDEF"/>
    <property type="match status" value="1"/>
</dbReference>
<dbReference type="SMART" id="SM00052">
    <property type="entry name" value="EAL"/>
    <property type="match status" value="1"/>
</dbReference>
<comment type="caution">
    <text evidence="5">The sequence shown here is derived from an EMBL/GenBank/DDBJ whole genome shotgun (WGS) entry which is preliminary data.</text>
</comment>
<dbReference type="PROSITE" id="PS50887">
    <property type="entry name" value="GGDEF"/>
    <property type="match status" value="1"/>
</dbReference>
<dbReference type="SUPFAM" id="SSF141868">
    <property type="entry name" value="EAL domain-like"/>
    <property type="match status" value="1"/>
</dbReference>
<dbReference type="Proteomes" id="UP000070299">
    <property type="component" value="Unassembled WGS sequence"/>
</dbReference>
<dbReference type="InterPro" id="IPR013783">
    <property type="entry name" value="Ig-like_fold"/>
</dbReference>
<organism evidence="5 6">
    <name type="scientific">Paraglaciecola hydrolytica</name>
    <dbReference type="NCBI Taxonomy" id="1799789"/>
    <lineage>
        <taxon>Bacteria</taxon>
        <taxon>Pseudomonadati</taxon>
        <taxon>Pseudomonadota</taxon>
        <taxon>Gammaproteobacteria</taxon>
        <taxon>Alteromonadales</taxon>
        <taxon>Alteromonadaceae</taxon>
        <taxon>Paraglaciecola</taxon>
    </lineage>
</organism>
<dbReference type="Pfam" id="PF07494">
    <property type="entry name" value="Reg_prop"/>
    <property type="match status" value="3"/>
</dbReference>
<keyword evidence="6" id="KW-1185">Reference proteome</keyword>
<keyword evidence="1" id="KW-0175">Coiled coil</keyword>
<dbReference type="SUPFAM" id="SSF63829">
    <property type="entry name" value="Calcium-dependent phosphotriesterase"/>
    <property type="match status" value="3"/>
</dbReference>
<dbReference type="InterPro" id="IPR029787">
    <property type="entry name" value="Nucleotide_cyclase"/>
</dbReference>
<dbReference type="InterPro" id="IPR001633">
    <property type="entry name" value="EAL_dom"/>
</dbReference>
<dbReference type="InterPro" id="IPR000160">
    <property type="entry name" value="GGDEF_dom"/>
</dbReference>
<feature type="transmembrane region" description="Helical" evidence="2">
    <location>
        <begin position="766"/>
        <end position="787"/>
    </location>
</feature>
<dbReference type="InterPro" id="IPR052155">
    <property type="entry name" value="Biofilm_reg_signaling"/>
</dbReference>
<dbReference type="InterPro" id="IPR035919">
    <property type="entry name" value="EAL_sf"/>
</dbReference>
<keyword evidence="2" id="KW-1133">Transmembrane helix</keyword>
<name>A0A148KLS1_9ALTE</name>